<evidence type="ECO:0000256" key="4">
    <source>
        <dbReference type="RuleBase" id="RU365068"/>
    </source>
</evidence>
<comment type="similarity">
    <text evidence="4">Belongs to the DEAD box helicase family.</text>
</comment>
<keyword evidence="3 4" id="KW-0067">ATP-binding</keyword>
<evidence type="ECO:0000313" key="6">
    <source>
        <dbReference type="EMBL" id="KAJ8966881.1"/>
    </source>
</evidence>
<comment type="domain">
    <text evidence="4">The Q motif is unique to and characteristic of the DEAD box family of RNA helicases and controls ATP binding and hydrolysis.</text>
</comment>
<dbReference type="Proteomes" id="UP001162164">
    <property type="component" value="Unassembled WGS sequence"/>
</dbReference>
<dbReference type="EMBL" id="JAPWTJ010002283">
    <property type="protein sequence ID" value="KAJ8966881.1"/>
    <property type="molecule type" value="Genomic_DNA"/>
</dbReference>
<dbReference type="PANTHER" id="PTHR24031">
    <property type="entry name" value="RNA HELICASE"/>
    <property type="match status" value="1"/>
</dbReference>
<dbReference type="Gene3D" id="3.40.50.300">
    <property type="entry name" value="P-loop containing nucleotide triphosphate hydrolases"/>
    <property type="match status" value="2"/>
</dbReference>
<dbReference type="EC" id="3.6.4.13" evidence="4"/>
<dbReference type="InterPro" id="IPR027417">
    <property type="entry name" value="P-loop_NTPase"/>
</dbReference>
<comment type="function">
    <text evidence="4">RNA helicase.</text>
</comment>
<comment type="catalytic activity">
    <reaction evidence="4">
        <text>ATP + H2O = ADP + phosphate + H(+)</text>
        <dbReference type="Rhea" id="RHEA:13065"/>
        <dbReference type="ChEBI" id="CHEBI:15377"/>
        <dbReference type="ChEBI" id="CHEBI:15378"/>
        <dbReference type="ChEBI" id="CHEBI:30616"/>
        <dbReference type="ChEBI" id="CHEBI:43474"/>
        <dbReference type="ChEBI" id="CHEBI:456216"/>
        <dbReference type="EC" id="3.6.4.13"/>
    </reaction>
</comment>
<keyword evidence="2 4" id="KW-0378">Hydrolase</keyword>
<sequence length="254" mass="28901">MDAYDAQRINKVLFEKHNNHQNTKTALAIFGNSQENIENRGKETTNHYRNINNISVVGRHKSEPARTFDDFKVDERQILACAQAGSGKTAAFLVPIIQTLKGTQRQGFRALILCPTRELAKQTQRIYPHYYTKQNMLLIKTGSSSSIFEEHSVAYNCEADKLFEEGSRSFRDQLNEILVTCDNKDRKIAMFSATYTPIVAKWCVHNMKGLMRNTATDLVDQELLFVGNEQGKLLALRDLVRKGLESACSHIRTE</sequence>
<accession>A0ABQ9IVM8</accession>
<proteinExistence type="inferred from homology"/>
<name>A0ABQ9IVM8_9CUCU</name>
<keyword evidence="7" id="KW-1185">Reference proteome</keyword>
<gene>
    <name evidence="6" type="ORF">NQ317_000309</name>
</gene>
<dbReference type="SMART" id="SM00487">
    <property type="entry name" value="DEXDc"/>
    <property type="match status" value="1"/>
</dbReference>
<reference evidence="6" key="1">
    <citation type="journal article" date="2023" name="Insect Mol. Biol.">
        <title>Genome sequencing provides insights into the evolution of gene families encoding plant cell wall-degrading enzymes in longhorned beetles.</title>
        <authorList>
            <person name="Shin N.R."/>
            <person name="Okamura Y."/>
            <person name="Kirsch R."/>
            <person name="Pauchet Y."/>
        </authorList>
    </citation>
    <scope>NUCLEOTIDE SEQUENCE</scope>
    <source>
        <strain evidence="6">MMC_N1</strain>
    </source>
</reference>
<dbReference type="InterPro" id="IPR014001">
    <property type="entry name" value="Helicase_ATP-bd"/>
</dbReference>
<keyword evidence="4" id="KW-0347">Helicase</keyword>
<evidence type="ECO:0000259" key="5">
    <source>
        <dbReference type="PROSITE" id="PS51192"/>
    </source>
</evidence>
<feature type="domain" description="Helicase ATP-binding" evidence="5">
    <location>
        <begin position="69"/>
        <end position="213"/>
    </location>
</feature>
<evidence type="ECO:0000313" key="7">
    <source>
        <dbReference type="Proteomes" id="UP001162164"/>
    </source>
</evidence>
<protein>
    <recommendedName>
        <fullName evidence="4">ATP-dependent RNA helicase</fullName>
        <ecNumber evidence="4">3.6.4.13</ecNumber>
    </recommendedName>
</protein>
<keyword evidence="4" id="KW-0694">RNA-binding</keyword>
<dbReference type="PROSITE" id="PS51192">
    <property type="entry name" value="HELICASE_ATP_BIND_1"/>
    <property type="match status" value="1"/>
</dbReference>
<dbReference type="SUPFAM" id="SSF52540">
    <property type="entry name" value="P-loop containing nucleoside triphosphate hydrolases"/>
    <property type="match status" value="1"/>
</dbReference>
<keyword evidence="1 4" id="KW-0547">Nucleotide-binding</keyword>
<evidence type="ECO:0000256" key="1">
    <source>
        <dbReference type="ARBA" id="ARBA00022741"/>
    </source>
</evidence>
<evidence type="ECO:0000256" key="2">
    <source>
        <dbReference type="ARBA" id="ARBA00022801"/>
    </source>
</evidence>
<dbReference type="InterPro" id="IPR011545">
    <property type="entry name" value="DEAD/DEAH_box_helicase_dom"/>
</dbReference>
<dbReference type="Pfam" id="PF00270">
    <property type="entry name" value="DEAD"/>
    <property type="match status" value="1"/>
</dbReference>
<evidence type="ECO:0000256" key="3">
    <source>
        <dbReference type="ARBA" id="ARBA00022840"/>
    </source>
</evidence>
<comment type="caution">
    <text evidence="6">The sequence shown here is derived from an EMBL/GenBank/DDBJ whole genome shotgun (WGS) entry which is preliminary data.</text>
</comment>
<organism evidence="6 7">
    <name type="scientific">Molorchus minor</name>
    <dbReference type="NCBI Taxonomy" id="1323400"/>
    <lineage>
        <taxon>Eukaryota</taxon>
        <taxon>Metazoa</taxon>
        <taxon>Ecdysozoa</taxon>
        <taxon>Arthropoda</taxon>
        <taxon>Hexapoda</taxon>
        <taxon>Insecta</taxon>
        <taxon>Pterygota</taxon>
        <taxon>Neoptera</taxon>
        <taxon>Endopterygota</taxon>
        <taxon>Coleoptera</taxon>
        <taxon>Polyphaga</taxon>
        <taxon>Cucujiformia</taxon>
        <taxon>Chrysomeloidea</taxon>
        <taxon>Cerambycidae</taxon>
        <taxon>Lamiinae</taxon>
        <taxon>Monochamini</taxon>
        <taxon>Molorchus</taxon>
    </lineage>
</organism>